<dbReference type="EMBL" id="VBPA01000283">
    <property type="protein sequence ID" value="TMQ69618.1"/>
    <property type="molecule type" value="Genomic_DNA"/>
</dbReference>
<reference evidence="1 2" key="1">
    <citation type="journal article" date="2019" name="Nat. Microbiol.">
        <title>Mediterranean grassland soil C-N compound turnover is dependent on rainfall and depth, and is mediated by genomically divergent microorganisms.</title>
        <authorList>
            <person name="Diamond S."/>
            <person name="Andeer P.F."/>
            <person name="Li Z."/>
            <person name="Crits-Christoph A."/>
            <person name="Burstein D."/>
            <person name="Anantharaman K."/>
            <person name="Lane K.R."/>
            <person name="Thomas B.C."/>
            <person name="Pan C."/>
            <person name="Northen T.R."/>
            <person name="Banfield J.F."/>
        </authorList>
    </citation>
    <scope>NUCLEOTIDE SEQUENCE [LARGE SCALE GENOMIC DNA]</scope>
    <source>
        <strain evidence="1">WS_10</strain>
    </source>
</reference>
<organism evidence="1 2">
    <name type="scientific">Eiseniibacteriota bacterium</name>
    <dbReference type="NCBI Taxonomy" id="2212470"/>
    <lineage>
        <taxon>Bacteria</taxon>
        <taxon>Candidatus Eiseniibacteriota</taxon>
    </lineage>
</organism>
<accession>A0A538U182</accession>
<proteinExistence type="predicted"/>
<comment type="caution">
    <text evidence="1">The sequence shown here is derived from an EMBL/GenBank/DDBJ whole genome shotgun (WGS) entry which is preliminary data.</text>
</comment>
<dbReference type="PANTHER" id="PTHR32309:SF13">
    <property type="entry name" value="FERRIC ENTEROBACTIN TRANSPORT PROTEIN FEPE"/>
    <property type="match status" value="1"/>
</dbReference>
<dbReference type="PANTHER" id="PTHR32309">
    <property type="entry name" value="TYROSINE-PROTEIN KINASE"/>
    <property type="match status" value="1"/>
</dbReference>
<protein>
    <recommendedName>
        <fullName evidence="3">Polysaccharide chain length determinant N-terminal domain-containing protein</fullName>
    </recommendedName>
</protein>
<evidence type="ECO:0000313" key="1">
    <source>
        <dbReference type="EMBL" id="TMQ69618.1"/>
    </source>
</evidence>
<dbReference type="InterPro" id="IPR050445">
    <property type="entry name" value="Bact_polysacc_biosynth/exp"/>
</dbReference>
<evidence type="ECO:0008006" key="3">
    <source>
        <dbReference type="Google" id="ProtNLM"/>
    </source>
</evidence>
<dbReference type="AlphaFoldDB" id="A0A538U182"/>
<evidence type="ECO:0000313" key="2">
    <source>
        <dbReference type="Proteomes" id="UP000319836"/>
    </source>
</evidence>
<sequence>MTMPAPGWRWDPARSLRLVWRHRAWLLRGHLAVLALTVAVVFLLPRWYASSVTLVPAPKDGLSVDFTGMNQVLSGTPFGLGPTPQDQLKMVVRSRAVMDSLARAFDLPARWREKRLEDVRQTLAERTTVTTPKEGQVVVAVEARDPREARDLAAGYARFAASEGIRLKTNLASQRRAYLETRLRELDREIALAGAHVRAFEEANRAYSLPDQARATMDSYGALQSQVVLLQTELAAARRYFTDASPEVSTLTDRIAELQRQLQHMVHEGGALQPQGDALPALRQQYLDLGREQASLVAVSDVVRRLYEQARVEEANPVPTFSVLDAAELPERHARPKRGLTVALAMVLAAAGSVTVLHGRESRQAIAAPERERIAA</sequence>
<dbReference type="Proteomes" id="UP000319836">
    <property type="component" value="Unassembled WGS sequence"/>
</dbReference>
<gene>
    <name evidence="1" type="ORF">E6K80_11125</name>
</gene>
<dbReference type="GO" id="GO:0005886">
    <property type="term" value="C:plasma membrane"/>
    <property type="evidence" value="ECO:0007669"/>
    <property type="project" value="TreeGrafter"/>
</dbReference>
<dbReference type="GO" id="GO:0004713">
    <property type="term" value="F:protein tyrosine kinase activity"/>
    <property type="evidence" value="ECO:0007669"/>
    <property type="project" value="TreeGrafter"/>
</dbReference>
<name>A0A538U182_UNCEI</name>